<reference evidence="2" key="1">
    <citation type="journal article" date="2018" name="Data Brief">
        <title>Genome sequence data from 17 accessions of Ensete ventricosum, a staple food crop for millions in Ethiopia.</title>
        <authorList>
            <person name="Yemataw Z."/>
            <person name="Muzemil S."/>
            <person name="Ambachew D."/>
            <person name="Tripathi L."/>
            <person name="Tesfaye K."/>
            <person name="Chala A."/>
            <person name="Farbos A."/>
            <person name="O'Neill P."/>
            <person name="Moore K."/>
            <person name="Grant M."/>
            <person name="Studholme D.J."/>
        </authorList>
    </citation>
    <scope>NUCLEOTIDE SEQUENCE [LARGE SCALE GENOMIC DNA]</scope>
    <source>
        <tissue evidence="2">Leaf</tissue>
    </source>
</reference>
<evidence type="ECO:0000313" key="2">
    <source>
        <dbReference type="EMBL" id="RZR75212.1"/>
    </source>
</evidence>
<name>A0A445MLS0_ENSVE</name>
<dbReference type="Proteomes" id="UP000290560">
    <property type="component" value="Unassembled WGS sequence"/>
</dbReference>
<protein>
    <submittedName>
        <fullName evidence="2">Uncharacterized protein</fullName>
    </submittedName>
</protein>
<proteinExistence type="predicted"/>
<feature type="region of interest" description="Disordered" evidence="1">
    <location>
        <begin position="66"/>
        <end position="87"/>
    </location>
</feature>
<dbReference type="EMBL" id="KV876626">
    <property type="protein sequence ID" value="RZR75212.1"/>
    <property type="molecule type" value="Genomic_DNA"/>
</dbReference>
<dbReference type="AlphaFoldDB" id="A0A445MLS0"/>
<accession>A0A445MLS0</accession>
<sequence>MEPNAKGEVPSLSLPHTKRTGSGRMGTVHGLSSSRMRWAQLSLATASPFLPTQTIGCANTACAIPTKEGKPLRPIGGEDPIRTSRSVTPKDELVVSCLPWRHWVHMHRGVQPSASNHPKSYTTLVARDNQQPTQLGEGERATRTARHGPVAVIFR</sequence>
<evidence type="ECO:0000256" key="1">
    <source>
        <dbReference type="SAM" id="MobiDB-lite"/>
    </source>
</evidence>
<gene>
    <name evidence="2" type="ORF">BHM03_00051996</name>
</gene>
<feature type="region of interest" description="Disordered" evidence="1">
    <location>
        <begin position="1"/>
        <end position="29"/>
    </location>
</feature>
<organism evidence="2">
    <name type="scientific">Ensete ventricosum</name>
    <name type="common">Abyssinian banana</name>
    <name type="synonym">Musa ensete</name>
    <dbReference type="NCBI Taxonomy" id="4639"/>
    <lineage>
        <taxon>Eukaryota</taxon>
        <taxon>Viridiplantae</taxon>
        <taxon>Streptophyta</taxon>
        <taxon>Embryophyta</taxon>
        <taxon>Tracheophyta</taxon>
        <taxon>Spermatophyta</taxon>
        <taxon>Magnoliopsida</taxon>
        <taxon>Liliopsida</taxon>
        <taxon>Zingiberales</taxon>
        <taxon>Musaceae</taxon>
        <taxon>Ensete</taxon>
    </lineage>
</organism>